<keyword evidence="1" id="KW-0472">Membrane</keyword>
<name>A0AA38Q6S8_9AGAR</name>
<protein>
    <submittedName>
        <fullName evidence="3">Uncharacterized protein</fullName>
    </submittedName>
</protein>
<feature type="transmembrane region" description="Helical" evidence="1">
    <location>
        <begin position="66"/>
        <end position="88"/>
    </location>
</feature>
<keyword evidence="1" id="KW-1133">Transmembrane helix</keyword>
<gene>
    <name evidence="3" type="ORF">F5890DRAFT_1550919</name>
</gene>
<dbReference type="AlphaFoldDB" id="A0AA38Q6S8"/>
<sequence length="193" mass="20853">MSLFILRPAVFLLATVCAYPGRAHAEVASHNGMVFGPDSNGVCYEVSSQGPVTPCPTEVHPHLPKAAVAGIVIAVVFVIALLILLLLWRRRVRASTDDSASSLFDFVPAAKRLSLSTNANVSESQSPPGSPRFSVRTMIGSQLAMLTEKEVHESEDSYFHHGSYGPEVDLEGSVETLTAVSLNSYRHRADMNM</sequence>
<evidence type="ECO:0000256" key="2">
    <source>
        <dbReference type="SAM" id="SignalP"/>
    </source>
</evidence>
<evidence type="ECO:0000313" key="4">
    <source>
        <dbReference type="Proteomes" id="UP001163850"/>
    </source>
</evidence>
<dbReference type="Proteomes" id="UP001163850">
    <property type="component" value="Unassembled WGS sequence"/>
</dbReference>
<keyword evidence="2" id="KW-0732">Signal</keyword>
<comment type="caution">
    <text evidence="3">The sequence shown here is derived from an EMBL/GenBank/DDBJ whole genome shotgun (WGS) entry which is preliminary data.</text>
</comment>
<feature type="signal peptide" evidence="2">
    <location>
        <begin position="1"/>
        <end position="25"/>
    </location>
</feature>
<accession>A0AA38Q6S8</accession>
<organism evidence="3 4">
    <name type="scientific">Lentinula detonsa</name>
    <dbReference type="NCBI Taxonomy" id="2804962"/>
    <lineage>
        <taxon>Eukaryota</taxon>
        <taxon>Fungi</taxon>
        <taxon>Dikarya</taxon>
        <taxon>Basidiomycota</taxon>
        <taxon>Agaricomycotina</taxon>
        <taxon>Agaricomycetes</taxon>
        <taxon>Agaricomycetidae</taxon>
        <taxon>Agaricales</taxon>
        <taxon>Marasmiineae</taxon>
        <taxon>Omphalotaceae</taxon>
        <taxon>Lentinula</taxon>
    </lineage>
</organism>
<feature type="chain" id="PRO_5041448907" evidence="2">
    <location>
        <begin position="26"/>
        <end position="193"/>
    </location>
</feature>
<evidence type="ECO:0000256" key="1">
    <source>
        <dbReference type="SAM" id="Phobius"/>
    </source>
</evidence>
<proteinExistence type="predicted"/>
<dbReference type="EMBL" id="MU801915">
    <property type="protein sequence ID" value="KAJ3987983.1"/>
    <property type="molecule type" value="Genomic_DNA"/>
</dbReference>
<evidence type="ECO:0000313" key="3">
    <source>
        <dbReference type="EMBL" id="KAJ3987983.1"/>
    </source>
</evidence>
<reference evidence="3" key="1">
    <citation type="submission" date="2022-08" db="EMBL/GenBank/DDBJ databases">
        <authorList>
            <consortium name="DOE Joint Genome Institute"/>
            <person name="Min B."/>
            <person name="Riley R."/>
            <person name="Sierra-Patev S."/>
            <person name="Naranjo-Ortiz M."/>
            <person name="Looney B."/>
            <person name="Konkel Z."/>
            <person name="Slot J.C."/>
            <person name="Sakamoto Y."/>
            <person name="Steenwyk J.L."/>
            <person name="Rokas A."/>
            <person name="Carro J."/>
            <person name="Camarero S."/>
            <person name="Ferreira P."/>
            <person name="Molpeceres G."/>
            <person name="Ruiz-Duenas F.J."/>
            <person name="Serrano A."/>
            <person name="Henrissat B."/>
            <person name="Drula E."/>
            <person name="Hughes K.W."/>
            <person name="Mata J.L."/>
            <person name="Ishikawa N.K."/>
            <person name="Vargas-Isla R."/>
            <person name="Ushijima S."/>
            <person name="Smith C.A."/>
            <person name="Ahrendt S."/>
            <person name="Andreopoulos W."/>
            <person name="He G."/>
            <person name="Labutti K."/>
            <person name="Lipzen A."/>
            <person name="Ng V."/>
            <person name="Sandor L."/>
            <person name="Barry K."/>
            <person name="Martinez A.T."/>
            <person name="Xiao Y."/>
            <person name="Gibbons J.G."/>
            <person name="Terashima K."/>
            <person name="Hibbett D.S."/>
            <person name="Grigoriev I.V."/>
        </authorList>
    </citation>
    <scope>NUCLEOTIDE SEQUENCE</scope>
    <source>
        <strain evidence="3">TFB7829</strain>
    </source>
</reference>
<keyword evidence="1" id="KW-0812">Transmembrane</keyword>